<dbReference type="InterPro" id="IPR053171">
    <property type="entry name" value="Viral_Tip_Attach_Protein"/>
</dbReference>
<dbReference type="PANTHER" id="PTHR36251:SF2">
    <property type="entry name" value="GIFSY-2 PROPHAGE HOST SPECIFICITY PROTEIN J, PHAGE LAMBDA"/>
    <property type="match status" value="1"/>
</dbReference>
<dbReference type="SUPFAM" id="SSF49265">
    <property type="entry name" value="Fibronectin type III"/>
    <property type="match status" value="1"/>
</dbReference>
<dbReference type="InterPro" id="IPR036116">
    <property type="entry name" value="FN3_sf"/>
</dbReference>
<protein>
    <recommendedName>
        <fullName evidence="1">Fibronectin type-III domain-containing protein</fullName>
    </recommendedName>
</protein>
<dbReference type="AlphaFoldDB" id="A0A6C2UDU6"/>
<organism evidence="2 3">
    <name type="scientific">Pontiella desulfatans</name>
    <dbReference type="NCBI Taxonomy" id="2750659"/>
    <lineage>
        <taxon>Bacteria</taxon>
        <taxon>Pseudomonadati</taxon>
        <taxon>Kiritimatiellota</taxon>
        <taxon>Kiritimatiellia</taxon>
        <taxon>Kiritimatiellales</taxon>
        <taxon>Pontiellaceae</taxon>
        <taxon>Pontiella</taxon>
    </lineage>
</organism>
<gene>
    <name evidence="2" type="ORF">PDESU_06189</name>
</gene>
<proteinExistence type="predicted"/>
<reference evidence="2 3" key="1">
    <citation type="submission" date="2019-04" db="EMBL/GenBank/DDBJ databases">
        <authorList>
            <person name="Van Vliet M D."/>
        </authorList>
    </citation>
    <scope>NUCLEOTIDE SEQUENCE [LARGE SCALE GENOMIC DNA]</scope>
    <source>
        <strain evidence="2 3">F1</strain>
    </source>
</reference>
<dbReference type="Gene3D" id="2.60.40.10">
    <property type="entry name" value="Immunoglobulins"/>
    <property type="match status" value="2"/>
</dbReference>
<evidence type="ECO:0000313" key="2">
    <source>
        <dbReference type="EMBL" id="VGO17591.1"/>
    </source>
</evidence>
<dbReference type="EMBL" id="CAAHFG010000005">
    <property type="protein sequence ID" value="VGO17591.1"/>
    <property type="molecule type" value="Genomic_DNA"/>
</dbReference>
<evidence type="ECO:0000313" key="3">
    <source>
        <dbReference type="Proteomes" id="UP000366872"/>
    </source>
</evidence>
<dbReference type="InterPro" id="IPR032876">
    <property type="entry name" value="J_dom"/>
</dbReference>
<dbReference type="InterPro" id="IPR013783">
    <property type="entry name" value="Ig-like_fold"/>
</dbReference>
<dbReference type="Pfam" id="PF13550">
    <property type="entry name" value="Phage-tail_3"/>
    <property type="match status" value="1"/>
</dbReference>
<name>A0A6C2UDU6_PONDE</name>
<dbReference type="PROSITE" id="PS50853">
    <property type="entry name" value="FN3"/>
    <property type="match status" value="1"/>
</dbReference>
<dbReference type="PANTHER" id="PTHR36251">
    <property type="entry name" value="FELS-1 PROPHAGE HOST SPECIFICITY PROTEIN-RELATED"/>
    <property type="match status" value="1"/>
</dbReference>
<dbReference type="InterPro" id="IPR003961">
    <property type="entry name" value="FN3_dom"/>
</dbReference>
<feature type="domain" description="Fibronectin type-III" evidence="1">
    <location>
        <begin position="302"/>
        <end position="397"/>
    </location>
</feature>
<sequence length="721" mass="79623">MPTITVKARGLKVYDPRDGSTAWSDNPALCLRDFLTNTRYGAAIPETAIDDDSFSESANYCDELVTFKNSDGVEYQAKRYTCNGVLNPDDGALENTKRILSAFRGIPVFSGGKWRLVVDKPDVADFEFTEENIIGSWSFSGSSKRSIVNQVRARFYDAALDSEDTMTVVSVGDYIEEDGQIFEQDVYYPLTNDLTRANILAQHYLKQARQGLAVSLSATLEALALDVGDVVSITHPTPGWEAKPFRVQKLELEAADKIRVTLSEYDDSVYTFDVLTPPAIPDTNLPDPFSSPPPSGLTLESGTEHLQVTASGTVITRMLAQWAAAPSTFVDTYEVAYKLSAASGWTSFETSERQHYFTPVSDGHAYDVRVRAVYYNGRRSSWIEVSNYMVVGKTEPPAAPTSFSFASQRDYTREFSWTLNTADPDVAGYQIRFSTTLTDEWDAMTPMHLGLLVSSPWETNILNAGTYRFAIKTVDTTGNESATAKYITATLEESPASNILLARYPRLEGWPGTITNGYVLPNSNDIESTDSTTWDDLEVDAASWDAWLLWGIDGDDLTYQYSDIDLGLVLTFRPMLSAQADGAIVYEINHSQDNATWSGWITPTAEIDARYIKVRITVTGEAPRIQSMTILLSGQKITEDISDLDTSTLSATYRTVAGDIRLPIKTTFATIKSVQVALQNTGAGWSWELIDKQTTTGPRIKIYDNTGTLADATIDATIKGY</sequence>
<dbReference type="RefSeq" id="WP_136083081.1">
    <property type="nucleotide sequence ID" value="NZ_CAAHFG010000005.1"/>
</dbReference>
<dbReference type="Proteomes" id="UP000366872">
    <property type="component" value="Unassembled WGS sequence"/>
</dbReference>
<keyword evidence="3" id="KW-1185">Reference proteome</keyword>
<accession>A0A6C2UDU6</accession>
<evidence type="ECO:0000259" key="1">
    <source>
        <dbReference type="PROSITE" id="PS50853"/>
    </source>
</evidence>